<evidence type="ECO:0000313" key="7">
    <source>
        <dbReference type="EMBL" id="MBE1573554.1"/>
    </source>
</evidence>
<reference evidence="7 8" key="1">
    <citation type="submission" date="2020-10" db="EMBL/GenBank/DDBJ databases">
        <title>Sequencing the genomes of 1000 actinobacteria strains.</title>
        <authorList>
            <person name="Klenk H.-P."/>
        </authorList>
    </citation>
    <scope>NUCLEOTIDE SEQUENCE [LARGE SCALE GENOMIC DNA]</scope>
    <source>
        <strain evidence="7 8">DSM 46661</strain>
    </source>
</reference>
<dbReference type="CDD" id="cd15831">
    <property type="entry name" value="BTAD"/>
    <property type="match status" value="1"/>
</dbReference>
<dbReference type="EMBL" id="JADBEJ010000001">
    <property type="protein sequence ID" value="MBE1573554.1"/>
    <property type="molecule type" value="Genomic_DNA"/>
</dbReference>
<dbReference type="SUPFAM" id="SSF48452">
    <property type="entry name" value="TPR-like"/>
    <property type="match status" value="1"/>
</dbReference>
<accession>A0ABR9KYV5</accession>
<dbReference type="InterPro" id="IPR011990">
    <property type="entry name" value="TPR-like_helical_dom_sf"/>
</dbReference>
<dbReference type="Gene3D" id="1.10.10.10">
    <property type="entry name" value="Winged helix-like DNA-binding domain superfamily/Winged helix DNA-binding domain"/>
    <property type="match status" value="1"/>
</dbReference>
<sequence length="255" mass="27821">MLFQLLGPIEVTVPGRPPLAIKPGKPTTVLTALLLDRGKWVGVDRLIDAAWHGRAAPASAGGNLKSYICGLRHALAPAADRTRIESRPGAYRIVVDREDTDVDHIGRDFAEGREALREGDHERAAKLLTGALDLWRGTPFEGLRTPDALAEIARLERLHTQIREDLAEAHHALGRHLDAVSLLHGLIDEDPLREHAWAKLVMVLNETGQRSEALAAFRRARAIIVRELGVEPGAALTDAHRTALLGHATGYRQAA</sequence>
<evidence type="ECO:0000256" key="2">
    <source>
        <dbReference type="ARBA" id="ARBA00023015"/>
    </source>
</evidence>
<dbReference type="InterPro" id="IPR005158">
    <property type="entry name" value="BTAD"/>
</dbReference>
<dbReference type="InterPro" id="IPR001867">
    <property type="entry name" value="OmpR/PhoB-type_DNA-bd"/>
</dbReference>
<protein>
    <submittedName>
        <fullName evidence="7">DNA-binding SARP family transcriptional activator</fullName>
    </submittedName>
</protein>
<dbReference type="InterPro" id="IPR036388">
    <property type="entry name" value="WH-like_DNA-bd_sf"/>
</dbReference>
<dbReference type="Proteomes" id="UP000656548">
    <property type="component" value="Unassembled WGS sequence"/>
</dbReference>
<dbReference type="PANTHER" id="PTHR35807">
    <property type="entry name" value="TRANSCRIPTIONAL REGULATOR REDD-RELATED"/>
    <property type="match status" value="1"/>
</dbReference>
<feature type="domain" description="OmpR/PhoB-type" evidence="5">
    <location>
        <begin position="24"/>
        <end position="93"/>
    </location>
</feature>
<dbReference type="GO" id="GO:0003677">
    <property type="term" value="F:DNA binding"/>
    <property type="evidence" value="ECO:0007669"/>
    <property type="project" value="UniProtKB-KW"/>
</dbReference>
<name>A0ABR9KYV5_9PSEU</name>
<evidence type="ECO:0000259" key="5">
    <source>
        <dbReference type="SMART" id="SM00862"/>
    </source>
</evidence>
<dbReference type="SMART" id="SM01043">
    <property type="entry name" value="BTAD"/>
    <property type="match status" value="1"/>
</dbReference>
<comment type="caution">
    <text evidence="7">The sequence shown here is derived from an EMBL/GenBank/DDBJ whole genome shotgun (WGS) entry which is preliminary data.</text>
</comment>
<dbReference type="SMART" id="SM00862">
    <property type="entry name" value="Trans_reg_C"/>
    <property type="match status" value="1"/>
</dbReference>
<comment type="similarity">
    <text evidence="1">Belongs to the AfsR/DnrI/RedD regulatory family.</text>
</comment>
<gene>
    <name evidence="7" type="ORF">H4W30_000583</name>
</gene>
<dbReference type="SUPFAM" id="SSF46894">
    <property type="entry name" value="C-terminal effector domain of the bipartite response regulators"/>
    <property type="match status" value="1"/>
</dbReference>
<keyword evidence="8" id="KW-1185">Reference proteome</keyword>
<dbReference type="Gene3D" id="1.25.40.10">
    <property type="entry name" value="Tetratricopeptide repeat domain"/>
    <property type="match status" value="1"/>
</dbReference>
<dbReference type="Pfam" id="PF03704">
    <property type="entry name" value="BTAD"/>
    <property type="match status" value="1"/>
</dbReference>
<dbReference type="PANTHER" id="PTHR35807:SF1">
    <property type="entry name" value="TRANSCRIPTIONAL REGULATOR REDD"/>
    <property type="match status" value="1"/>
</dbReference>
<feature type="domain" description="Bacterial transcriptional activator" evidence="6">
    <location>
        <begin position="100"/>
        <end position="244"/>
    </location>
</feature>
<keyword evidence="2" id="KW-0805">Transcription regulation</keyword>
<dbReference type="InterPro" id="IPR016032">
    <property type="entry name" value="Sig_transdc_resp-reg_C-effctor"/>
</dbReference>
<dbReference type="InterPro" id="IPR051677">
    <property type="entry name" value="AfsR-DnrI-RedD_regulator"/>
</dbReference>
<evidence type="ECO:0000256" key="4">
    <source>
        <dbReference type="ARBA" id="ARBA00023163"/>
    </source>
</evidence>
<keyword evidence="3 7" id="KW-0238">DNA-binding</keyword>
<evidence type="ECO:0000256" key="3">
    <source>
        <dbReference type="ARBA" id="ARBA00023125"/>
    </source>
</evidence>
<evidence type="ECO:0000313" key="8">
    <source>
        <dbReference type="Proteomes" id="UP000656548"/>
    </source>
</evidence>
<evidence type="ECO:0000259" key="6">
    <source>
        <dbReference type="SMART" id="SM01043"/>
    </source>
</evidence>
<dbReference type="RefSeq" id="WP_192741354.1">
    <property type="nucleotide sequence ID" value="NZ_JADBEJ010000001.1"/>
</dbReference>
<organism evidence="7 8">
    <name type="scientific">Amycolatopsis roodepoortensis</name>
    <dbReference type="NCBI Taxonomy" id="700274"/>
    <lineage>
        <taxon>Bacteria</taxon>
        <taxon>Bacillati</taxon>
        <taxon>Actinomycetota</taxon>
        <taxon>Actinomycetes</taxon>
        <taxon>Pseudonocardiales</taxon>
        <taxon>Pseudonocardiaceae</taxon>
        <taxon>Amycolatopsis</taxon>
    </lineage>
</organism>
<proteinExistence type="inferred from homology"/>
<evidence type="ECO:0000256" key="1">
    <source>
        <dbReference type="ARBA" id="ARBA00005820"/>
    </source>
</evidence>
<keyword evidence="4" id="KW-0804">Transcription</keyword>